<dbReference type="Proteomes" id="UP000295416">
    <property type="component" value="Unassembled WGS sequence"/>
</dbReference>
<reference evidence="20 21" key="1">
    <citation type="submission" date="2019-03" db="EMBL/GenBank/DDBJ databases">
        <title>Genomic Encyclopedia of Type Strains, Phase IV (KMG-IV): sequencing the most valuable type-strain genomes for metagenomic binning, comparative biology and taxonomic classification.</title>
        <authorList>
            <person name="Goeker M."/>
        </authorList>
    </citation>
    <scope>NUCLEOTIDE SEQUENCE [LARGE SCALE GENOMIC DNA]</scope>
    <source>
        <strain evidence="20 21">DSM 19377</strain>
    </source>
</reference>
<dbReference type="RefSeq" id="WP_132743848.1">
    <property type="nucleotide sequence ID" value="NZ_SLXK01000003.1"/>
</dbReference>
<feature type="transmembrane region" description="Helical" evidence="19">
    <location>
        <begin position="40"/>
        <end position="59"/>
    </location>
</feature>
<keyword evidence="9 19" id="KW-0808">Transferase</keyword>
<accession>A0A4R2P8R4</accession>
<name>A0A4R2P8R4_9BACL</name>
<evidence type="ECO:0000256" key="7">
    <source>
        <dbReference type="ARBA" id="ARBA00022475"/>
    </source>
</evidence>
<gene>
    <name evidence="19" type="primary">cobS</name>
    <name evidence="20" type="ORF">EV207_103141</name>
</gene>
<dbReference type="Pfam" id="PF02654">
    <property type="entry name" value="CobS"/>
    <property type="match status" value="1"/>
</dbReference>
<evidence type="ECO:0000256" key="1">
    <source>
        <dbReference type="ARBA" id="ARBA00001946"/>
    </source>
</evidence>
<evidence type="ECO:0000313" key="21">
    <source>
        <dbReference type="Proteomes" id="UP000295416"/>
    </source>
</evidence>
<keyword evidence="11 19" id="KW-0460">Magnesium</keyword>
<evidence type="ECO:0000256" key="12">
    <source>
        <dbReference type="ARBA" id="ARBA00022989"/>
    </source>
</evidence>
<feature type="transmembrane region" description="Helical" evidence="19">
    <location>
        <begin position="188"/>
        <end position="204"/>
    </location>
</feature>
<evidence type="ECO:0000256" key="3">
    <source>
        <dbReference type="ARBA" id="ARBA00004663"/>
    </source>
</evidence>
<evidence type="ECO:0000256" key="16">
    <source>
        <dbReference type="ARBA" id="ARBA00032853"/>
    </source>
</evidence>
<organism evidence="20 21">
    <name type="scientific">Scopulibacillus darangshiensis</name>
    <dbReference type="NCBI Taxonomy" id="442528"/>
    <lineage>
        <taxon>Bacteria</taxon>
        <taxon>Bacillati</taxon>
        <taxon>Bacillota</taxon>
        <taxon>Bacilli</taxon>
        <taxon>Bacillales</taxon>
        <taxon>Sporolactobacillaceae</taxon>
        <taxon>Scopulibacillus</taxon>
    </lineage>
</organism>
<comment type="subcellular location">
    <subcellularLocation>
        <location evidence="2 19">Cell membrane</location>
        <topology evidence="2 19">Multi-pass membrane protein</topology>
    </subcellularLocation>
</comment>
<keyword evidence="12 19" id="KW-1133">Transmembrane helix</keyword>
<evidence type="ECO:0000256" key="5">
    <source>
        <dbReference type="ARBA" id="ARBA00013200"/>
    </source>
</evidence>
<evidence type="ECO:0000313" key="20">
    <source>
        <dbReference type="EMBL" id="TCP31257.1"/>
    </source>
</evidence>
<keyword evidence="10 19" id="KW-0812">Transmembrane</keyword>
<keyword evidence="8 19" id="KW-0169">Cobalamin biosynthesis</keyword>
<dbReference type="EC" id="2.7.8.26" evidence="5 19"/>
<evidence type="ECO:0000256" key="11">
    <source>
        <dbReference type="ARBA" id="ARBA00022842"/>
    </source>
</evidence>
<comment type="function">
    <text evidence="14 19">Joins adenosylcobinamide-GDP and alpha-ribazole to generate adenosylcobalamin (Ado-cobalamin). Also synthesizes adenosylcobalamin 5'-phosphate from adenosylcobinamide-GDP and alpha-ribazole 5'-phosphate.</text>
</comment>
<feature type="transmembrane region" description="Helical" evidence="19">
    <location>
        <begin position="65"/>
        <end position="87"/>
    </location>
</feature>
<dbReference type="GO" id="GO:0009236">
    <property type="term" value="P:cobalamin biosynthetic process"/>
    <property type="evidence" value="ECO:0007669"/>
    <property type="project" value="UniProtKB-UniRule"/>
</dbReference>
<dbReference type="HAMAP" id="MF_00719">
    <property type="entry name" value="CobS"/>
    <property type="match status" value="1"/>
</dbReference>
<dbReference type="OrthoDB" id="9794626at2"/>
<feature type="transmembrane region" description="Helical" evidence="19">
    <location>
        <begin position="243"/>
        <end position="265"/>
    </location>
</feature>
<comment type="caution">
    <text evidence="20">The sequence shown here is derived from an EMBL/GenBank/DDBJ whole genome shotgun (WGS) entry which is preliminary data.</text>
</comment>
<feature type="transmembrane region" description="Helical" evidence="19">
    <location>
        <begin position="210"/>
        <end position="231"/>
    </location>
</feature>
<comment type="catalytic activity">
    <reaction evidence="18 19">
        <text>alpha-ribazole 5'-phosphate + adenosylcob(III)inamide-GDP = adenosylcob(III)alamin 5'-phosphate + GMP + H(+)</text>
        <dbReference type="Rhea" id="RHEA:23560"/>
        <dbReference type="ChEBI" id="CHEBI:15378"/>
        <dbReference type="ChEBI" id="CHEBI:57918"/>
        <dbReference type="ChEBI" id="CHEBI:58115"/>
        <dbReference type="ChEBI" id="CHEBI:60487"/>
        <dbReference type="ChEBI" id="CHEBI:60493"/>
        <dbReference type="EC" id="2.7.8.26"/>
    </reaction>
</comment>
<feature type="transmembrane region" description="Helical" evidence="19">
    <location>
        <begin position="146"/>
        <end position="167"/>
    </location>
</feature>
<protein>
    <recommendedName>
        <fullName evidence="6 19">Adenosylcobinamide-GDP ribazoletransferase</fullName>
        <ecNumber evidence="5 19">2.7.8.26</ecNumber>
    </recommendedName>
    <alternativeName>
        <fullName evidence="16 19">Cobalamin synthase</fullName>
    </alternativeName>
    <alternativeName>
        <fullName evidence="15 19">Cobalamin-5'-phosphate synthase</fullName>
    </alternativeName>
</protein>
<dbReference type="PANTHER" id="PTHR34148:SF1">
    <property type="entry name" value="ADENOSYLCOBINAMIDE-GDP RIBAZOLETRANSFERASE"/>
    <property type="match status" value="1"/>
</dbReference>
<evidence type="ECO:0000256" key="17">
    <source>
        <dbReference type="ARBA" id="ARBA00048623"/>
    </source>
</evidence>
<proteinExistence type="inferred from homology"/>
<evidence type="ECO:0000256" key="10">
    <source>
        <dbReference type="ARBA" id="ARBA00022692"/>
    </source>
</evidence>
<dbReference type="GO" id="GO:0005886">
    <property type="term" value="C:plasma membrane"/>
    <property type="evidence" value="ECO:0007669"/>
    <property type="project" value="UniProtKB-SubCell"/>
</dbReference>
<evidence type="ECO:0000256" key="19">
    <source>
        <dbReference type="HAMAP-Rule" id="MF_00719"/>
    </source>
</evidence>
<evidence type="ECO:0000256" key="13">
    <source>
        <dbReference type="ARBA" id="ARBA00023136"/>
    </source>
</evidence>
<evidence type="ECO:0000256" key="14">
    <source>
        <dbReference type="ARBA" id="ARBA00025228"/>
    </source>
</evidence>
<feature type="transmembrane region" description="Helical" evidence="19">
    <location>
        <begin position="115"/>
        <end position="134"/>
    </location>
</feature>
<sequence>MRKLRESVDGLLLALQFFTIFPVSKDIDLDNGRLRWCIRVYPLIGLGFGLILALVLWLMQGYTPFSSQIMALIILTLSIALTGGLHIDGWMDCSDAYFSFRDRNKRLEIMKDPHVGAFAVLSLLFMLAWRFLLIGETIYDVKLTDLALIILIPFLSRTVMGYVMIFTEPAKKNGLASFFKKAISARDSFFYLGYAIVLFILAMLCSQHLVFQVVVLMAAAVIFGLAAHRFISKQFGGITGDTLGATVEGGETWLWMILWLLHVFVTA</sequence>
<dbReference type="GO" id="GO:0051073">
    <property type="term" value="F:adenosylcobinamide-GDP ribazoletransferase activity"/>
    <property type="evidence" value="ECO:0007669"/>
    <property type="project" value="UniProtKB-UniRule"/>
</dbReference>
<evidence type="ECO:0000256" key="4">
    <source>
        <dbReference type="ARBA" id="ARBA00010561"/>
    </source>
</evidence>
<evidence type="ECO:0000256" key="15">
    <source>
        <dbReference type="ARBA" id="ARBA00032605"/>
    </source>
</evidence>
<keyword evidence="7 19" id="KW-1003">Cell membrane</keyword>
<comment type="pathway">
    <text evidence="3 19">Cofactor biosynthesis; adenosylcobalamin biosynthesis; adenosylcobalamin from cob(II)yrinate a,c-diamide: step 7/7.</text>
</comment>
<evidence type="ECO:0000256" key="18">
    <source>
        <dbReference type="ARBA" id="ARBA00049504"/>
    </source>
</evidence>
<evidence type="ECO:0000256" key="8">
    <source>
        <dbReference type="ARBA" id="ARBA00022573"/>
    </source>
</evidence>
<keyword evidence="21" id="KW-1185">Reference proteome</keyword>
<comment type="catalytic activity">
    <reaction evidence="17 19">
        <text>alpha-ribazole + adenosylcob(III)inamide-GDP = adenosylcob(III)alamin + GMP + H(+)</text>
        <dbReference type="Rhea" id="RHEA:16049"/>
        <dbReference type="ChEBI" id="CHEBI:10329"/>
        <dbReference type="ChEBI" id="CHEBI:15378"/>
        <dbReference type="ChEBI" id="CHEBI:18408"/>
        <dbReference type="ChEBI" id="CHEBI:58115"/>
        <dbReference type="ChEBI" id="CHEBI:60487"/>
        <dbReference type="EC" id="2.7.8.26"/>
    </reaction>
</comment>
<evidence type="ECO:0000256" key="2">
    <source>
        <dbReference type="ARBA" id="ARBA00004651"/>
    </source>
</evidence>
<dbReference type="EMBL" id="SLXK01000003">
    <property type="protein sequence ID" value="TCP31257.1"/>
    <property type="molecule type" value="Genomic_DNA"/>
</dbReference>
<dbReference type="GO" id="GO:0008818">
    <property type="term" value="F:cobalamin 5'-phosphate synthase activity"/>
    <property type="evidence" value="ECO:0007669"/>
    <property type="project" value="UniProtKB-UniRule"/>
</dbReference>
<dbReference type="InterPro" id="IPR003805">
    <property type="entry name" value="CobS"/>
</dbReference>
<evidence type="ECO:0000256" key="9">
    <source>
        <dbReference type="ARBA" id="ARBA00022679"/>
    </source>
</evidence>
<comment type="similarity">
    <text evidence="4 19">Belongs to the CobS family.</text>
</comment>
<dbReference type="PANTHER" id="PTHR34148">
    <property type="entry name" value="ADENOSYLCOBINAMIDE-GDP RIBAZOLETRANSFERASE"/>
    <property type="match status" value="1"/>
</dbReference>
<dbReference type="AlphaFoldDB" id="A0A4R2P8R4"/>
<dbReference type="UniPathway" id="UPA00148">
    <property type="reaction ID" value="UER00238"/>
</dbReference>
<dbReference type="NCBIfam" id="TIGR00317">
    <property type="entry name" value="cobS"/>
    <property type="match status" value="1"/>
</dbReference>
<keyword evidence="13 19" id="KW-0472">Membrane</keyword>
<comment type="cofactor">
    <cofactor evidence="1 19">
        <name>Mg(2+)</name>
        <dbReference type="ChEBI" id="CHEBI:18420"/>
    </cofactor>
</comment>
<evidence type="ECO:0000256" key="6">
    <source>
        <dbReference type="ARBA" id="ARBA00015850"/>
    </source>
</evidence>